<dbReference type="AlphaFoldDB" id="A0A6A5BID3"/>
<keyword evidence="3" id="KW-0732">Signal</keyword>
<feature type="compositionally biased region" description="Low complexity" evidence="1">
    <location>
        <begin position="160"/>
        <end position="179"/>
    </location>
</feature>
<keyword evidence="5" id="KW-1185">Reference proteome</keyword>
<evidence type="ECO:0000256" key="2">
    <source>
        <dbReference type="SAM" id="Phobius"/>
    </source>
</evidence>
<dbReference type="VEuPathDB" id="AmoebaDB:FDP41_006821"/>
<feature type="region of interest" description="Disordered" evidence="1">
    <location>
        <begin position="160"/>
        <end position="187"/>
    </location>
</feature>
<dbReference type="EMBL" id="VFQX01000053">
    <property type="protein sequence ID" value="KAF0974211.1"/>
    <property type="molecule type" value="Genomic_DNA"/>
</dbReference>
<name>A0A6A5BID3_NAEFO</name>
<evidence type="ECO:0000313" key="5">
    <source>
        <dbReference type="Proteomes" id="UP000444721"/>
    </source>
</evidence>
<dbReference type="GeneID" id="68114039"/>
<dbReference type="Proteomes" id="UP000444721">
    <property type="component" value="Unassembled WGS sequence"/>
</dbReference>
<proteinExistence type="predicted"/>
<evidence type="ECO:0008006" key="6">
    <source>
        <dbReference type="Google" id="ProtNLM"/>
    </source>
</evidence>
<keyword evidence="2" id="KW-0472">Membrane</keyword>
<dbReference type="VEuPathDB" id="AmoebaDB:NF0045000"/>
<evidence type="ECO:0000256" key="3">
    <source>
        <dbReference type="SAM" id="SignalP"/>
    </source>
</evidence>
<organism evidence="4 5">
    <name type="scientific">Naegleria fowleri</name>
    <name type="common">Brain eating amoeba</name>
    <dbReference type="NCBI Taxonomy" id="5763"/>
    <lineage>
        <taxon>Eukaryota</taxon>
        <taxon>Discoba</taxon>
        <taxon>Heterolobosea</taxon>
        <taxon>Tetramitia</taxon>
        <taxon>Eutetramitia</taxon>
        <taxon>Vahlkampfiidae</taxon>
        <taxon>Naegleria</taxon>
    </lineage>
</organism>
<dbReference type="OrthoDB" id="10628553at2759"/>
<evidence type="ECO:0000256" key="1">
    <source>
        <dbReference type="SAM" id="MobiDB-lite"/>
    </source>
</evidence>
<reference evidence="4 5" key="1">
    <citation type="journal article" date="2019" name="Sci. Rep.">
        <title>Nanopore sequencing improves the draft genome of the human pathogenic amoeba Naegleria fowleri.</title>
        <authorList>
            <person name="Liechti N."/>
            <person name="Schurch N."/>
            <person name="Bruggmann R."/>
            <person name="Wittwer M."/>
        </authorList>
    </citation>
    <scope>NUCLEOTIDE SEQUENCE [LARGE SCALE GENOMIC DNA]</scope>
    <source>
        <strain evidence="4 5">ATCC 30894</strain>
    </source>
</reference>
<keyword evidence="2" id="KW-0812">Transmembrane</keyword>
<gene>
    <name evidence="4" type="ORF">FDP41_006821</name>
</gene>
<dbReference type="VEuPathDB" id="AmoebaDB:NfTy_075510"/>
<accession>A0A6A5BID3</accession>
<dbReference type="RefSeq" id="XP_044558924.1">
    <property type="nucleotide sequence ID" value="XM_044710498.1"/>
</dbReference>
<feature type="transmembrane region" description="Helical" evidence="2">
    <location>
        <begin position="121"/>
        <end position="146"/>
    </location>
</feature>
<protein>
    <recommendedName>
        <fullName evidence="6">Granulins domain-containing protein</fullName>
    </recommendedName>
</protein>
<comment type="caution">
    <text evidence="4">The sequence shown here is derived from an EMBL/GenBank/DDBJ whole genome shotgun (WGS) entry which is preliminary data.</text>
</comment>
<keyword evidence="2" id="KW-1133">Transmembrane helix</keyword>
<sequence length="233" mass="25248">MNHPLRKKLLLLVLVIIGSSFILVSHALPMGHPSENPKLRRPPRTLLPTPFSTQQENKCCTKSDGYYVYCASGRTCCQRTYTGGCQIDNYECCGIGYTCSLYVGCQSTSTTTRSGDLSDGALYGLSIGIPVGFFFFVLILSTVAYYSCRSRCLAAAAAASSSPPTTTVPPVTATTVTTTPQPPPMMQPNSNAETILQMQREMQLQQQQLQRMSMNMAATSTPSLGMTPSNMNV</sequence>
<evidence type="ECO:0000313" key="4">
    <source>
        <dbReference type="EMBL" id="KAF0974211.1"/>
    </source>
</evidence>
<feature type="chain" id="PRO_5025458851" description="Granulins domain-containing protein" evidence="3">
    <location>
        <begin position="28"/>
        <end position="233"/>
    </location>
</feature>
<feature type="signal peptide" evidence="3">
    <location>
        <begin position="1"/>
        <end position="27"/>
    </location>
</feature>